<keyword evidence="3" id="KW-1185">Reference proteome</keyword>
<reference evidence="3" key="1">
    <citation type="submission" date="2019-06" db="EMBL/GenBank/DDBJ databases">
        <title>Draft genome sequence of the griseofulvin-producing fungus Xylaria cubensis strain G536.</title>
        <authorList>
            <person name="Mead M.E."/>
            <person name="Raja H.A."/>
            <person name="Steenwyk J.L."/>
            <person name="Knowles S.L."/>
            <person name="Oberlies N.H."/>
            <person name="Rokas A."/>
        </authorList>
    </citation>
    <scope>NUCLEOTIDE SEQUENCE [LARGE SCALE GENOMIC DNA]</scope>
    <source>
        <strain evidence="3">G536</strain>
    </source>
</reference>
<gene>
    <name evidence="2" type="ORF">FHL15_010670</name>
</gene>
<name>A0A553HKD6_9PEZI</name>
<comment type="caution">
    <text evidence="2">The sequence shown here is derived from an EMBL/GenBank/DDBJ whole genome shotgun (WGS) entry which is preliminary data.</text>
</comment>
<proteinExistence type="predicted"/>
<feature type="non-terminal residue" evidence="2">
    <location>
        <position position="1"/>
    </location>
</feature>
<accession>A0A553HKD6</accession>
<protein>
    <submittedName>
        <fullName evidence="2">Uncharacterized protein</fullName>
    </submittedName>
</protein>
<evidence type="ECO:0000313" key="2">
    <source>
        <dbReference type="EMBL" id="TRX88414.1"/>
    </source>
</evidence>
<evidence type="ECO:0000313" key="3">
    <source>
        <dbReference type="Proteomes" id="UP000319160"/>
    </source>
</evidence>
<dbReference type="OrthoDB" id="4745217at2759"/>
<evidence type="ECO:0000256" key="1">
    <source>
        <dbReference type="SAM" id="MobiDB-lite"/>
    </source>
</evidence>
<organism evidence="2 3">
    <name type="scientific">Xylaria flabelliformis</name>
    <dbReference type="NCBI Taxonomy" id="2512241"/>
    <lineage>
        <taxon>Eukaryota</taxon>
        <taxon>Fungi</taxon>
        <taxon>Dikarya</taxon>
        <taxon>Ascomycota</taxon>
        <taxon>Pezizomycotina</taxon>
        <taxon>Sordariomycetes</taxon>
        <taxon>Xylariomycetidae</taxon>
        <taxon>Xylariales</taxon>
        <taxon>Xylariaceae</taxon>
        <taxon>Xylaria</taxon>
    </lineage>
</organism>
<feature type="region of interest" description="Disordered" evidence="1">
    <location>
        <begin position="362"/>
        <end position="402"/>
    </location>
</feature>
<dbReference type="Proteomes" id="UP000319160">
    <property type="component" value="Unassembled WGS sequence"/>
</dbReference>
<sequence length="402" mass="46646">KYFFPDPNLEQRIAYCKFWQGKLADNKDIEFPNELCEAIAEITDKFSFAYMQEAFVAALLAIARRSKKGGDRRFSQEPRTRDVGDGWLDVCDSGDDDHGDLDDLPLWIEIKKQIETLREALNDKWCDYLATFSPFSEPISLRDPREYLIMCQERYKGYADCKHLHPQSTVIKPKQCAEFIATGRCTQGKKYVFVPEGDMPLCQRCLQLVSRLMDAIGRPDDKCKDSTWELWHRIGWPYEEALVVLEGTLIARWIVIFEEFKDWLRQRLEKRNSQGRLYFPPGEGKKVLQHLVGWTLLNMAQGQFNKLNIAVFREGLDMAFNNLIYEWDTHFAEEPCSDCAKEEFTKYWTDWTNWLRKGDKTLTQGGDKSSIEPVSETGTEEEGSIGYSHDLPARPTHRASTT</sequence>
<dbReference type="STRING" id="2512241.A0A553HKD6"/>
<dbReference type="AlphaFoldDB" id="A0A553HKD6"/>
<dbReference type="EMBL" id="VFLP01000088">
    <property type="protein sequence ID" value="TRX88414.1"/>
    <property type="molecule type" value="Genomic_DNA"/>
</dbReference>